<keyword evidence="2" id="KW-1185">Reference proteome</keyword>
<name>A0ABY6DC34_9RHOB</name>
<dbReference type="Gene3D" id="3.10.450.50">
    <property type="match status" value="1"/>
</dbReference>
<protein>
    <recommendedName>
        <fullName evidence="3">SnoaL-like domain-containing protein</fullName>
    </recommendedName>
</protein>
<gene>
    <name evidence="1" type="ORF">N7U68_15945</name>
</gene>
<dbReference type="Proteomes" id="UP001064087">
    <property type="component" value="Chromosome"/>
</dbReference>
<dbReference type="EMBL" id="CP106738">
    <property type="protein sequence ID" value="UXX82573.1"/>
    <property type="molecule type" value="Genomic_DNA"/>
</dbReference>
<evidence type="ECO:0000313" key="1">
    <source>
        <dbReference type="EMBL" id="UXX82573.1"/>
    </source>
</evidence>
<evidence type="ECO:0008006" key="3">
    <source>
        <dbReference type="Google" id="ProtNLM"/>
    </source>
</evidence>
<reference evidence="1" key="1">
    <citation type="submission" date="2022-10" db="EMBL/GenBank/DDBJ databases">
        <title>Roseovarius pelagicus sp. nov., isolated from Arctic seawater.</title>
        <authorList>
            <person name="Hong Y.W."/>
            <person name="Hwang C.Y."/>
        </authorList>
    </citation>
    <scope>NUCLEOTIDE SEQUENCE</scope>
    <source>
        <strain evidence="1">HL-MP18</strain>
    </source>
</reference>
<dbReference type="RefSeq" id="WP_263047453.1">
    <property type="nucleotide sequence ID" value="NZ_CP106738.1"/>
</dbReference>
<evidence type="ECO:0000313" key="2">
    <source>
        <dbReference type="Proteomes" id="UP001064087"/>
    </source>
</evidence>
<sequence>MVSAGVLYSRRDPAGDRSALSGGLEYAGTEIFRLDNAGRIVEHWDALQEVPETSANTNGMF</sequence>
<accession>A0ABY6DC34</accession>
<organism evidence="1 2">
    <name type="scientific">Roseovarius pelagicus</name>
    <dbReference type="NCBI Taxonomy" id="2980108"/>
    <lineage>
        <taxon>Bacteria</taxon>
        <taxon>Pseudomonadati</taxon>
        <taxon>Pseudomonadota</taxon>
        <taxon>Alphaproteobacteria</taxon>
        <taxon>Rhodobacterales</taxon>
        <taxon>Roseobacteraceae</taxon>
        <taxon>Roseovarius</taxon>
    </lineage>
</organism>
<proteinExistence type="predicted"/>